<gene>
    <name evidence="4" type="ORF">Ocin01_14224</name>
</gene>
<dbReference type="InterPro" id="IPR050372">
    <property type="entry name" value="Neurexin-related_CASP"/>
</dbReference>
<proteinExistence type="predicted"/>
<dbReference type="InterPro" id="IPR013320">
    <property type="entry name" value="ConA-like_dom_sf"/>
</dbReference>
<dbReference type="EMBL" id="LJIJ01001222">
    <property type="protein sequence ID" value="ODM92461.1"/>
    <property type="molecule type" value="Genomic_DNA"/>
</dbReference>
<evidence type="ECO:0000313" key="5">
    <source>
        <dbReference type="Proteomes" id="UP000094527"/>
    </source>
</evidence>
<reference evidence="4 5" key="1">
    <citation type="journal article" date="2016" name="Genome Biol. Evol.">
        <title>Gene Family Evolution Reflects Adaptation to Soil Environmental Stressors in the Genome of the Collembolan Orchesella cincta.</title>
        <authorList>
            <person name="Faddeeva-Vakhrusheva A."/>
            <person name="Derks M.F."/>
            <person name="Anvar S.Y."/>
            <person name="Agamennone V."/>
            <person name="Suring W."/>
            <person name="Smit S."/>
            <person name="van Straalen N.M."/>
            <person name="Roelofs D."/>
        </authorList>
    </citation>
    <scope>NUCLEOTIDE SEQUENCE [LARGE SCALE GENOMIC DNA]</scope>
    <source>
        <tissue evidence="4">Mixed pool</tissue>
    </source>
</reference>
<comment type="caution">
    <text evidence="4">The sequence shown here is derived from an EMBL/GenBank/DDBJ whole genome shotgun (WGS) entry which is preliminary data.</text>
</comment>
<feature type="disulfide bond" evidence="1">
    <location>
        <begin position="825"/>
        <end position="852"/>
    </location>
</feature>
<dbReference type="PROSITE" id="PS50025">
    <property type="entry name" value="LAM_G_DOMAIN"/>
    <property type="match status" value="3"/>
</dbReference>
<dbReference type="CDD" id="cd00110">
    <property type="entry name" value="LamG"/>
    <property type="match status" value="3"/>
</dbReference>
<feature type="compositionally biased region" description="Polar residues" evidence="2">
    <location>
        <begin position="387"/>
        <end position="397"/>
    </location>
</feature>
<keyword evidence="1" id="KW-1015">Disulfide bond</keyword>
<organism evidence="4 5">
    <name type="scientific">Orchesella cincta</name>
    <name type="common">Springtail</name>
    <name type="synonym">Podura cincta</name>
    <dbReference type="NCBI Taxonomy" id="48709"/>
    <lineage>
        <taxon>Eukaryota</taxon>
        <taxon>Metazoa</taxon>
        <taxon>Ecdysozoa</taxon>
        <taxon>Arthropoda</taxon>
        <taxon>Hexapoda</taxon>
        <taxon>Collembola</taxon>
        <taxon>Entomobryomorpha</taxon>
        <taxon>Entomobryoidea</taxon>
        <taxon>Orchesellidae</taxon>
        <taxon>Orchesellinae</taxon>
        <taxon>Orchesella</taxon>
    </lineage>
</organism>
<dbReference type="Pfam" id="PF00054">
    <property type="entry name" value="Laminin_G_1"/>
    <property type="match status" value="3"/>
</dbReference>
<dbReference type="OrthoDB" id="10011303at2759"/>
<feature type="compositionally biased region" description="Pro residues" evidence="2">
    <location>
        <begin position="425"/>
        <end position="442"/>
    </location>
</feature>
<dbReference type="AlphaFoldDB" id="A0A1D2MHQ9"/>
<dbReference type="PANTHER" id="PTHR15036">
    <property type="entry name" value="PIKACHURIN-LIKE PROTEIN"/>
    <property type="match status" value="1"/>
</dbReference>
<dbReference type="Gene3D" id="2.60.120.200">
    <property type="match status" value="5"/>
</dbReference>
<feature type="compositionally biased region" description="Basic and acidic residues" evidence="2">
    <location>
        <begin position="348"/>
        <end position="358"/>
    </location>
</feature>
<dbReference type="STRING" id="48709.A0A1D2MHQ9"/>
<dbReference type="Pfam" id="PF02210">
    <property type="entry name" value="Laminin_G_2"/>
    <property type="match status" value="1"/>
</dbReference>
<name>A0A1D2MHQ9_ORCCI</name>
<dbReference type="OMA" id="HEHHMCD"/>
<evidence type="ECO:0000256" key="2">
    <source>
        <dbReference type="SAM" id="MobiDB-lite"/>
    </source>
</evidence>
<feature type="region of interest" description="Disordered" evidence="2">
    <location>
        <begin position="339"/>
        <end position="369"/>
    </location>
</feature>
<sequence length="855" mass="93723">MGKEDVRFIISEEDQAGNVVDSVKDQYLGGNKAILNLNKNSSRLYVGGLPQGQARNPVKFSTFRGVVEDLQIGEEKVGLWNFKDSQNLSPAYETGGRVDKFEAGGKRGFVLGKDNGYFEAGTQSCVQEANWRSIAFQYDLGGDLTRGLLQQTESRITTAKWHTFEAARDGKNGVLSIDGQRKAQGKGRRVDHQDRLKVETGYTVLGCPSSSFAPSVASFFGQGYIQVSSAASPVEGPEIVTQDDTFEMSLRVRSNSSDGLILYGADNDQSNFISVSLVNGALHVKTEPGSAEIVTDPLNDADWHAVTITRDRGVLSVNIDDLHDYRAVAPDGPLNLATPGSTLYLGGRPEDYQPREDSGASNQQFSGCLSDINMNGKRVEFADAVKQDSSVSQTCSSLEEKKPVVTSTKTIPRDGSAELDGTPEPITPRPRPTPAPTPVEPPPEPESEEMEEVEEQEEEKEPMKEKLPEVAPTPLGQCQLPYRTLPGEEDVSMDEGARFGNLDKTSRLEYFQSEDEGIRSTYSIDFKSSNPDGVIFMWTEFDKIDFVALYLRRGHLHFGFDSGSGPAILNSSRLYNDSEWHSASFTRYKTQGELTIDGVVVATGNSSGSTTNVNAGTKLYVGGLPKEGWDKRMTLKKLQNVDTPFRGCLRNLVMRNKSPGQPTLKQSVYPCSSEVENGVFFYPNAGYLKLQDRFKVGRNIKISLSIKPRQPSGILVAVHGDRDFMILQLINGTVKFTVDNGKGPLYSSFTKEPYDLCDGQWHTIRVSKSKNVVTLALDNTYSSPGIGPAGKDSTNTNHPLYLGGHPNPNPAVTRGLETTDQYVGCIKDFVIEGRQFKFNHDAMQGTVGLHSCPTD</sequence>
<dbReference type="Proteomes" id="UP000094527">
    <property type="component" value="Unassembled WGS sequence"/>
</dbReference>
<evidence type="ECO:0000259" key="3">
    <source>
        <dbReference type="PROSITE" id="PS50025"/>
    </source>
</evidence>
<feature type="compositionally biased region" description="Acidic residues" evidence="2">
    <location>
        <begin position="443"/>
        <end position="460"/>
    </location>
</feature>
<protein>
    <submittedName>
        <fullName evidence="4">Laminin subunit alpha-4</fullName>
    </submittedName>
</protein>
<keyword evidence="5" id="KW-1185">Reference proteome</keyword>
<accession>A0A1D2MHQ9</accession>
<feature type="domain" description="Laminin G" evidence="3">
    <location>
        <begin position="677"/>
        <end position="852"/>
    </location>
</feature>
<dbReference type="SUPFAM" id="SSF49899">
    <property type="entry name" value="Concanavalin A-like lectins/glucanases"/>
    <property type="match status" value="3"/>
</dbReference>
<feature type="disulfide bond" evidence="1">
    <location>
        <begin position="368"/>
        <end position="395"/>
    </location>
</feature>
<dbReference type="InterPro" id="IPR001791">
    <property type="entry name" value="Laminin_G"/>
</dbReference>
<feature type="domain" description="Laminin G" evidence="3">
    <location>
        <begin position="223"/>
        <end position="395"/>
    </location>
</feature>
<comment type="caution">
    <text evidence="1">Lacks conserved residue(s) required for the propagation of feature annotation.</text>
</comment>
<evidence type="ECO:0000313" key="4">
    <source>
        <dbReference type="EMBL" id="ODM92461.1"/>
    </source>
</evidence>
<feature type="domain" description="Laminin G" evidence="3">
    <location>
        <begin position="497"/>
        <end position="671"/>
    </location>
</feature>
<feature type="region of interest" description="Disordered" evidence="2">
    <location>
        <begin position="387"/>
        <end position="479"/>
    </location>
</feature>
<evidence type="ECO:0000256" key="1">
    <source>
        <dbReference type="PROSITE-ProRule" id="PRU00122"/>
    </source>
</evidence>
<dbReference type="SMART" id="SM00282">
    <property type="entry name" value="LamG"/>
    <property type="match status" value="3"/>
</dbReference>
<dbReference type="PANTHER" id="PTHR15036:SF67">
    <property type="entry name" value="LAMININ SUBUNIT ALPHA-LIKE PROTEIN"/>
    <property type="match status" value="1"/>
</dbReference>